<dbReference type="InterPro" id="IPR036390">
    <property type="entry name" value="WH_DNA-bd_sf"/>
</dbReference>
<feature type="compositionally biased region" description="Low complexity" evidence="9">
    <location>
        <begin position="113"/>
        <end position="127"/>
    </location>
</feature>
<evidence type="ECO:0000256" key="9">
    <source>
        <dbReference type="SAM" id="MobiDB-lite"/>
    </source>
</evidence>
<name>A0AA88SBU4_CHASR</name>
<evidence type="ECO:0000256" key="3">
    <source>
        <dbReference type="ARBA" id="ARBA00022490"/>
    </source>
</evidence>
<dbReference type="PRINTS" id="PR00053">
    <property type="entry name" value="FORKHEAD"/>
</dbReference>
<dbReference type="EMBL" id="JAUPFM010000015">
    <property type="protein sequence ID" value="KAK2828523.1"/>
    <property type="molecule type" value="Genomic_DNA"/>
</dbReference>
<dbReference type="GO" id="GO:0005634">
    <property type="term" value="C:nucleus"/>
    <property type="evidence" value="ECO:0007669"/>
    <property type="project" value="UniProtKB-SubCell"/>
</dbReference>
<dbReference type="GO" id="GO:0000978">
    <property type="term" value="F:RNA polymerase II cis-regulatory region sequence-specific DNA binding"/>
    <property type="evidence" value="ECO:0007669"/>
    <property type="project" value="TreeGrafter"/>
</dbReference>
<keyword evidence="5 8" id="KW-0238">DNA-binding</keyword>
<evidence type="ECO:0000256" key="5">
    <source>
        <dbReference type="ARBA" id="ARBA00023125"/>
    </source>
</evidence>
<dbReference type="CDD" id="cd20060">
    <property type="entry name" value="FH_FOXO1"/>
    <property type="match status" value="1"/>
</dbReference>
<feature type="compositionally biased region" description="Low complexity" evidence="9">
    <location>
        <begin position="134"/>
        <end position="150"/>
    </location>
</feature>
<dbReference type="GO" id="GO:0005737">
    <property type="term" value="C:cytoplasm"/>
    <property type="evidence" value="ECO:0007669"/>
    <property type="project" value="UniProtKB-SubCell"/>
</dbReference>
<keyword evidence="3" id="KW-0963">Cytoplasm</keyword>
<dbReference type="Gene3D" id="1.10.10.10">
    <property type="entry name" value="Winged helix-like DNA-binding domain superfamily/Winged helix DNA-binding domain"/>
    <property type="match status" value="1"/>
</dbReference>
<dbReference type="SMART" id="SM00339">
    <property type="entry name" value="FH"/>
    <property type="match status" value="1"/>
</dbReference>
<feature type="domain" description="Fork-head" evidence="10">
    <location>
        <begin position="153"/>
        <end position="247"/>
    </location>
</feature>
<dbReference type="PROSITE" id="PS50039">
    <property type="entry name" value="FORK_HEAD_3"/>
    <property type="match status" value="1"/>
</dbReference>
<dbReference type="InterPro" id="IPR036388">
    <property type="entry name" value="WH-like_DNA-bd_sf"/>
</dbReference>
<feature type="region of interest" description="Disordered" evidence="9">
    <location>
        <begin position="228"/>
        <end position="290"/>
    </location>
</feature>
<dbReference type="InterPro" id="IPR032068">
    <property type="entry name" value="FOXO_KIX-bd"/>
</dbReference>
<dbReference type="Pfam" id="PF00250">
    <property type="entry name" value="Forkhead"/>
    <property type="match status" value="1"/>
</dbReference>
<comment type="caution">
    <text evidence="11">The sequence shown here is derived from an EMBL/GenBank/DDBJ whole genome shotgun (WGS) entry which is preliminary data.</text>
</comment>
<sequence>MAQVPPPQTQPVEIDPDFEPLSRPRSCTWPLQRPEFIDPSGSNTSSPAPSVQQELGGNAEFISKLGLLEEDYEEYTEQKPPVPCNDYPCREENCGHLHPNHHHHHHHHHHHQLQQQISGPQLPLQQQVPPPGVAPLGSGSVQRKSSSSRRNAWGNMSYADLITKAIDSSPDKRLTLSQIYDWMVKSVPYFKDKGDSNSSAGWKNSIRHNLSLHSRFVRIQNEGTGKSSWWMLNPEGGKNGKSPRRRAASMDNNSKFAKSRGRATKKKMAMQEGAGGGSASPGSHYSTWLGSPNSHSNEDFEAWSSFRTRTSSDASTLSGHHSPFPSEQDDLGESDSHMIYPGAAGTKIASTLPSVSEVAGSMGQHGSENVMENLLDNLNLLSPKTPQLGSDSPRSSNAAMLQSSPYSSSGLTPHPQQAYRKCMYNQVRMNSLSPTPMQTLQETKLGFAAYENQYISAAGLLKELLTTDADTARDMMPPRDRLVSQVGRGGCLMPTYSSQSHVGGHNGVKMTNPSQRHQVPHANPLSVHIQGPSTSRDLNGCNMIPLTSMTSLSGAPTQMTSLKTCMQLPQGHSAHTNDVPASYSSNKGYRELNSVHPHGHHQERLPSDLDNMSIERLECDMESVLHETLMDGGALDFNFDPAAGPHGFPQRVKSTPPSWVSG</sequence>
<dbReference type="InterPro" id="IPR001766">
    <property type="entry name" value="Fork_head_dom"/>
</dbReference>
<organism evidence="11 12">
    <name type="scientific">Channa striata</name>
    <name type="common">Snakehead murrel</name>
    <name type="synonym">Ophicephalus striatus</name>
    <dbReference type="NCBI Taxonomy" id="64152"/>
    <lineage>
        <taxon>Eukaryota</taxon>
        <taxon>Metazoa</taxon>
        <taxon>Chordata</taxon>
        <taxon>Craniata</taxon>
        <taxon>Vertebrata</taxon>
        <taxon>Euteleostomi</taxon>
        <taxon>Actinopterygii</taxon>
        <taxon>Neopterygii</taxon>
        <taxon>Teleostei</taxon>
        <taxon>Neoteleostei</taxon>
        <taxon>Acanthomorphata</taxon>
        <taxon>Anabantaria</taxon>
        <taxon>Anabantiformes</taxon>
        <taxon>Channoidei</taxon>
        <taxon>Channidae</taxon>
        <taxon>Channa</taxon>
    </lineage>
</organism>
<dbReference type="Pfam" id="PF16676">
    <property type="entry name" value="FOXO-TAD"/>
    <property type="match status" value="1"/>
</dbReference>
<evidence type="ECO:0000259" key="10">
    <source>
        <dbReference type="PROSITE" id="PS50039"/>
    </source>
</evidence>
<dbReference type="InterPro" id="IPR030456">
    <property type="entry name" value="TF_fork_head_CS_2"/>
</dbReference>
<evidence type="ECO:0000256" key="6">
    <source>
        <dbReference type="ARBA" id="ARBA00023163"/>
    </source>
</evidence>
<feature type="region of interest" description="Disordered" evidence="9">
    <location>
        <begin position="100"/>
        <end position="150"/>
    </location>
</feature>
<evidence type="ECO:0000313" key="11">
    <source>
        <dbReference type="EMBL" id="KAK2828523.1"/>
    </source>
</evidence>
<keyword evidence="12" id="KW-1185">Reference proteome</keyword>
<dbReference type="PROSITE" id="PS00658">
    <property type="entry name" value="FORK_HEAD_2"/>
    <property type="match status" value="1"/>
</dbReference>
<protein>
    <recommendedName>
        <fullName evidence="10">Fork-head domain-containing protein</fullName>
    </recommendedName>
</protein>
<dbReference type="PANTHER" id="PTHR45767:SF1">
    <property type="entry name" value="FORKHEAD BOX PROTEIN O1"/>
    <property type="match status" value="1"/>
</dbReference>
<evidence type="ECO:0000256" key="1">
    <source>
        <dbReference type="ARBA" id="ARBA00004123"/>
    </source>
</evidence>
<feature type="compositionally biased region" description="Polar residues" evidence="9">
    <location>
        <begin position="40"/>
        <end position="53"/>
    </location>
</feature>
<reference evidence="11" key="1">
    <citation type="submission" date="2023-07" db="EMBL/GenBank/DDBJ databases">
        <title>Chromosome-level Genome Assembly of Striped Snakehead (Channa striata).</title>
        <authorList>
            <person name="Liu H."/>
        </authorList>
    </citation>
    <scope>NUCLEOTIDE SEQUENCE</scope>
    <source>
        <strain evidence="11">Gz</strain>
        <tissue evidence="11">Muscle</tissue>
    </source>
</reference>
<dbReference type="Proteomes" id="UP001187415">
    <property type="component" value="Unassembled WGS sequence"/>
</dbReference>
<comment type="subcellular location">
    <subcellularLocation>
        <location evidence="2">Cytoplasm</location>
    </subcellularLocation>
    <subcellularLocation>
        <location evidence="1 8">Nucleus</location>
    </subcellularLocation>
</comment>
<evidence type="ECO:0000256" key="2">
    <source>
        <dbReference type="ARBA" id="ARBA00004496"/>
    </source>
</evidence>
<feature type="DNA-binding region" description="Fork-head" evidence="8">
    <location>
        <begin position="153"/>
        <end position="247"/>
    </location>
</feature>
<accession>A0AA88SBU4</accession>
<dbReference type="AlphaFoldDB" id="A0AA88SBU4"/>
<dbReference type="InterPro" id="IPR032067">
    <property type="entry name" value="FOXO-TAD"/>
</dbReference>
<dbReference type="GO" id="GO:0000981">
    <property type="term" value="F:DNA-binding transcription factor activity, RNA polymerase II-specific"/>
    <property type="evidence" value="ECO:0007669"/>
    <property type="project" value="TreeGrafter"/>
</dbReference>
<evidence type="ECO:0000313" key="12">
    <source>
        <dbReference type="Proteomes" id="UP001187415"/>
    </source>
</evidence>
<dbReference type="PANTHER" id="PTHR45767">
    <property type="entry name" value="FORKHEAD BOX PROTEIN O"/>
    <property type="match status" value="1"/>
</dbReference>
<feature type="region of interest" description="Disordered" evidence="9">
    <location>
        <begin position="381"/>
        <end position="415"/>
    </location>
</feature>
<dbReference type="FunFam" id="1.10.10.10:FF:000032">
    <property type="entry name" value="Forkhead box protein O4"/>
    <property type="match status" value="1"/>
</dbReference>
<gene>
    <name evidence="11" type="ORF">Q5P01_019557</name>
</gene>
<feature type="region of interest" description="Disordered" evidence="9">
    <location>
        <begin position="311"/>
        <end position="340"/>
    </location>
</feature>
<keyword evidence="7 8" id="KW-0539">Nucleus</keyword>
<feature type="compositionally biased region" description="Basic residues" evidence="9">
    <location>
        <begin position="257"/>
        <end position="268"/>
    </location>
</feature>
<dbReference type="SUPFAM" id="SSF46785">
    <property type="entry name" value="Winged helix' DNA-binding domain"/>
    <property type="match status" value="1"/>
</dbReference>
<dbReference type="InterPro" id="IPR047408">
    <property type="entry name" value="FH_FOXO1"/>
</dbReference>
<evidence type="ECO:0000256" key="8">
    <source>
        <dbReference type="PROSITE-ProRule" id="PRU00089"/>
    </source>
</evidence>
<dbReference type="Pfam" id="PF16675">
    <property type="entry name" value="FOXO_KIX_bdg"/>
    <property type="match status" value="1"/>
</dbReference>
<proteinExistence type="predicted"/>
<evidence type="ECO:0000256" key="7">
    <source>
        <dbReference type="ARBA" id="ARBA00023242"/>
    </source>
</evidence>
<dbReference type="GO" id="GO:0001945">
    <property type="term" value="P:lymph vessel development"/>
    <property type="evidence" value="ECO:0007669"/>
    <property type="project" value="UniProtKB-ARBA"/>
</dbReference>
<keyword evidence="6" id="KW-0804">Transcription</keyword>
<evidence type="ECO:0000256" key="4">
    <source>
        <dbReference type="ARBA" id="ARBA00023015"/>
    </source>
</evidence>
<keyword evidence="4" id="KW-0805">Transcription regulation</keyword>
<feature type="compositionally biased region" description="Basic residues" evidence="9">
    <location>
        <begin position="100"/>
        <end position="112"/>
    </location>
</feature>
<feature type="region of interest" description="Disordered" evidence="9">
    <location>
        <begin position="1"/>
        <end position="53"/>
    </location>
</feature>